<dbReference type="AlphaFoldDB" id="A0AAV7H4A3"/>
<sequence>MRKGNLCQNNEVFYVWPKSKCAWKLNTSLAKRIMRLLMISRGVLAMQKSPSLLNLLASHFNGFFKPSYKYKTLQVKLNKSVLLSHATGSTTLVQVNRRHLQAPKYNEKKVCEIENREIFPPFSSLFLSVSPMAAALQSISILIITLFVLTASHPCAVRPTSCLHASPSPTPAMSSASKPTAAAEIYQPLLLNVLPRGSFYHSGPSRGTNEYDGN</sequence>
<keyword evidence="2" id="KW-1185">Reference proteome</keyword>
<protein>
    <submittedName>
        <fullName evidence="1">Uncharacterized protein</fullName>
    </submittedName>
</protein>
<dbReference type="Proteomes" id="UP000775213">
    <property type="component" value="Unassembled WGS sequence"/>
</dbReference>
<comment type="caution">
    <text evidence="1">The sequence shown here is derived from an EMBL/GenBank/DDBJ whole genome shotgun (WGS) entry which is preliminary data.</text>
</comment>
<evidence type="ECO:0000313" key="1">
    <source>
        <dbReference type="EMBL" id="KAH0462353.1"/>
    </source>
</evidence>
<name>A0AAV7H4A3_DENCH</name>
<reference evidence="1 2" key="1">
    <citation type="journal article" date="2021" name="Hortic Res">
        <title>Chromosome-scale assembly of the Dendrobium chrysotoxum genome enhances the understanding of orchid evolution.</title>
        <authorList>
            <person name="Zhang Y."/>
            <person name="Zhang G.Q."/>
            <person name="Zhang D."/>
            <person name="Liu X.D."/>
            <person name="Xu X.Y."/>
            <person name="Sun W.H."/>
            <person name="Yu X."/>
            <person name="Zhu X."/>
            <person name="Wang Z.W."/>
            <person name="Zhao X."/>
            <person name="Zhong W.Y."/>
            <person name="Chen H."/>
            <person name="Yin W.L."/>
            <person name="Huang T."/>
            <person name="Niu S.C."/>
            <person name="Liu Z.J."/>
        </authorList>
    </citation>
    <scope>NUCLEOTIDE SEQUENCE [LARGE SCALE GENOMIC DNA]</scope>
    <source>
        <strain evidence="1">Lindl</strain>
    </source>
</reference>
<evidence type="ECO:0000313" key="2">
    <source>
        <dbReference type="Proteomes" id="UP000775213"/>
    </source>
</evidence>
<proteinExistence type="predicted"/>
<gene>
    <name evidence="1" type="ORF">IEQ34_009928</name>
</gene>
<organism evidence="1 2">
    <name type="scientific">Dendrobium chrysotoxum</name>
    <name type="common">Orchid</name>
    <dbReference type="NCBI Taxonomy" id="161865"/>
    <lineage>
        <taxon>Eukaryota</taxon>
        <taxon>Viridiplantae</taxon>
        <taxon>Streptophyta</taxon>
        <taxon>Embryophyta</taxon>
        <taxon>Tracheophyta</taxon>
        <taxon>Spermatophyta</taxon>
        <taxon>Magnoliopsida</taxon>
        <taxon>Liliopsida</taxon>
        <taxon>Asparagales</taxon>
        <taxon>Orchidaceae</taxon>
        <taxon>Epidendroideae</taxon>
        <taxon>Malaxideae</taxon>
        <taxon>Dendrobiinae</taxon>
        <taxon>Dendrobium</taxon>
    </lineage>
</organism>
<accession>A0AAV7H4A3</accession>
<dbReference type="EMBL" id="JAGFBR010000009">
    <property type="protein sequence ID" value="KAH0462353.1"/>
    <property type="molecule type" value="Genomic_DNA"/>
</dbReference>